<comment type="caution">
    <text evidence="3">The sequence shown here is derived from an EMBL/GenBank/DDBJ whole genome shotgun (WGS) entry which is preliminary data.</text>
</comment>
<dbReference type="Pfam" id="PF01075">
    <property type="entry name" value="Glyco_transf_9"/>
    <property type="match status" value="1"/>
</dbReference>
<sequence length="339" mass="38074">MSKKILIFSHGELIGDGMMKLPFVRLLSHVFPGAHVTWLAGRHPTIFKTALNPLVNAHIHQVVEYPGYGDSYKHLWQKSWQFFLKDQKIDLIIDTEKKVVSALTLKKIPHHKFVSAAYRWRFSNQKPPNPHQKRDLLLDRLLDLLVVSSGRPLDPKVLESVYDTVVPIECQEHARELLKPYLDHKKVVLLAPGAGGRFKCWPLENFINLAKDLESQGFQPVFILGPAEPEWQQQIQSFLPNAFFPLQETNKTSPYLTIALGQLAAVNVANDGGVGHILASSNQPTISMWGPTEAAKSTPNGRQVVVVKAQDFGGNQMVDIPVTAIYEKVISLAKKNCWN</sequence>
<dbReference type="GO" id="GO:0008713">
    <property type="term" value="F:ADP-heptose-lipopolysaccharide heptosyltransferase activity"/>
    <property type="evidence" value="ECO:0007669"/>
    <property type="project" value="TreeGrafter"/>
</dbReference>
<dbReference type="Proteomes" id="UP000293550">
    <property type="component" value="Unassembled WGS sequence"/>
</dbReference>
<dbReference type="Gene3D" id="3.40.50.2000">
    <property type="entry name" value="Glycogen Phosphorylase B"/>
    <property type="match status" value="2"/>
</dbReference>
<evidence type="ECO:0000256" key="1">
    <source>
        <dbReference type="ARBA" id="ARBA00022676"/>
    </source>
</evidence>
<dbReference type="GO" id="GO:0005829">
    <property type="term" value="C:cytosol"/>
    <property type="evidence" value="ECO:0007669"/>
    <property type="project" value="TreeGrafter"/>
</dbReference>
<dbReference type="AlphaFoldDB" id="A0A4Q7DPL2"/>
<evidence type="ECO:0000256" key="2">
    <source>
        <dbReference type="ARBA" id="ARBA00022679"/>
    </source>
</evidence>
<name>A0A4Q7DPL2_9PROT</name>
<accession>A0A4Q7DPL2</accession>
<evidence type="ECO:0000313" key="4">
    <source>
        <dbReference type="Proteomes" id="UP000293550"/>
    </source>
</evidence>
<evidence type="ECO:0000313" key="3">
    <source>
        <dbReference type="EMBL" id="RZI46946.1"/>
    </source>
</evidence>
<dbReference type="InterPro" id="IPR051199">
    <property type="entry name" value="LPS_LOS_Heptosyltrfase"/>
</dbReference>
<dbReference type="GO" id="GO:0009244">
    <property type="term" value="P:lipopolysaccharide core region biosynthetic process"/>
    <property type="evidence" value="ECO:0007669"/>
    <property type="project" value="TreeGrafter"/>
</dbReference>
<dbReference type="RefSeq" id="WP_130153416.1">
    <property type="nucleotide sequence ID" value="NZ_SCFB01000002.1"/>
</dbReference>
<organism evidence="3 4">
    <name type="scientific">Candidatus Finniella inopinata</name>
    <dbReference type="NCBI Taxonomy" id="1696036"/>
    <lineage>
        <taxon>Bacteria</taxon>
        <taxon>Pseudomonadati</taxon>
        <taxon>Pseudomonadota</taxon>
        <taxon>Alphaproteobacteria</taxon>
        <taxon>Holosporales</taxon>
        <taxon>Candidatus Paracaedibacteraceae</taxon>
        <taxon>Candidatus Finniella</taxon>
    </lineage>
</organism>
<keyword evidence="2 3" id="KW-0808">Transferase</keyword>
<dbReference type="CDD" id="cd03789">
    <property type="entry name" value="GT9_LPS_heptosyltransferase"/>
    <property type="match status" value="1"/>
</dbReference>
<dbReference type="PANTHER" id="PTHR30160">
    <property type="entry name" value="TETRAACYLDISACCHARIDE 4'-KINASE-RELATED"/>
    <property type="match status" value="1"/>
</dbReference>
<keyword evidence="1" id="KW-0328">Glycosyltransferase</keyword>
<dbReference type="OrthoDB" id="7158927at2"/>
<dbReference type="InterPro" id="IPR002201">
    <property type="entry name" value="Glyco_trans_9"/>
</dbReference>
<reference evidence="3 4" key="1">
    <citation type="submission" date="2018-10" db="EMBL/GenBank/DDBJ databases">
        <title>An updated phylogeny of the Alphaproteobacteria reveals that the parasitic Rickettsiales and Holosporales have independent origins.</title>
        <authorList>
            <person name="Munoz-Gomez S.A."/>
            <person name="Hess S."/>
            <person name="Burger G."/>
            <person name="Lang B.F."/>
            <person name="Susko E."/>
            <person name="Slamovits C.H."/>
            <person name="Roger A.J."/>
        </authorList>
    </citation>
    <scope>NUCLEOTIDE SEQUENCE [LARGE SCALE GENOMIC DNA]</scope>
    <source>
        <strain evidence="3">HOLO01</strain>
    </source>
</reference>
<dbReference type="EMBL" id="SCFB01000002">
    <property type="protein sequence ID" value="RZI46946.1"/>
    <property type="molecule type" value="Genomic_DNA"/>
</dbReference>
<gene>
    <name evidence="3" type="ORF">EQU50_01600</name>
</gene>
<keyword evidence="4" id="KW-1185">Reference proteome</keyword>
<proteinExistence type="predicted"/>
<dbReference type="SUPFAM" id="SSF53756">
    <property type="entry name" value="UDP-Glycosyltransferase/glycogen phosphorylase"/>
    <property type="match status" value="1"/>
</dbReference>
<protein>
    <submittedName>
        <fullName evidence="3">Lipopolysaccharide heptosyltransferase family protein</fullName>
    </submittedName>
</protein>